<name>A0A4Y8MH07_9BURK</name>
<protein>
    <submittedName>
        <fullName evidence="1">Uncharacterized protein</fullName>
    </submittedName>
</protein>
<sequence>MSDASDALDLTRRLVNENTHAVSVIGARAIVFIKFLNAMLPYLTAALSAEVSQSLRRGIEDVLAMMDDVPRQHT</sequence>
<dbReference type="RefSeq" id="WP_121311258.1">
    <property type="nucleotide sequence ID" value="NZ_SNVI01000008.1"/>
</dbReference>
<dbReference type="EMBL" id="SNVI01000008">
    <property type="protein sequence ID" value="TFE36674.1"/>
    <property type="molecule type" value="Genomic_DNA"/>
</dbReference>
<accession>A0A4Y8MH07</accession>
<evidence type="ECO:0000313" key="2">
    <source>
        <dbReference type="Proteomes" id="UP000297385"/>
    </source>
</evidence>
<comment type="caution">
    <text evidence="1">The sequence shown here is derived from an EMBL/GenBank/DDBJ whole genome shotgun (WGS) entry which is preliminary data.</text>
</comment>
<organism evidence="1 2">
    <name type="scientific">Paraburkholderia dipogonis</name>
    <dbReference type="NCBI Taxonomy" id="1211383"/>
    <lineage>
        <taxon>Bacteria</taxon>
        <taxon>Pseudomonadati</taxon>
        <taxon>Pseudomonadota</taxon>
        <taxon>Betaproteobacteria</taxon>
        <taxon>Burkholderiales</taxon>
        <taxon>Burkholderiaceae</taxon>
        <taxon>Paraburkholderia</taxon>
    </lineage>
</organism>
<proteinExistence type="predicted"/>
<gene>
    <name evidence="1" type="ORF">E2553_44195</name>
</gene>
<dbReference type="AlphaFoldDB" id="A0A4Y8MH07"/>
<reference evidence="1 2" key="1">
    <citation type="submission" date="2019-03" db="EMBL/GenBank/DDBJ databases">
        <title>Complete Genome Sequence of Paraburkholderia dipogonis ICMP 19430T, a Nitrogen-fixing Symbiont of the South African Invasive Legume Dipogon lignosus in New Zealand.</title>
        <authorList>
            <person name="De Meyer S.E."/>
        </authorList>
    </citation>
    <scope>NUCLEOTIDE SEQUENCE [LARGE SCALE GENOMIC DNA]</scope>
    <source>
        <strain evidence="1 2">ICMP 19430</strain>
    </source>
</reference>
<evidence type="ECO:0000313" key="1">
    <source>
        <dbReference type="EMBL" id="TFE36674.1"/>
    </source>
</evidence>
<dbReference type="Proteomes" id="UP000297385">
    <property type="component" value="Unassembled WGS sequence"/>
</dbReference>